<organism evidence="2">
    <name type="scientific">Tanacetum cinerariifolium</name>
    <name type="common">Dalmatian daisy</name>
    <name type="synonym">Chrysanthemum cinerariifolium</name>
    <dbReference type="NCBI Taxonomy" id="118510"/>
    <lineage>
        <taxon>Eukaryota</taxon>
        <taxon>Viridiplantae</taxon>
        <taxon>Streptophyta</taxon>
        <taxon>Embryophyta</taxon>
        <taxon>Tracheophyta</taxon>
        <taxon>Spermatophyta</taxon>
        <taxon>Magnoliopsida</taxon>
        <taxon>eudicotyledons</taxon>
        <taxon>Gunneridae</taxon>
        <taxon>Pentapetalae</taxon>
        <taxon>asterids</taxon>
        <taxon>campanulids</taxon>
        <taxon>Asterales</taxon>
        <taxon>Asteraceae</taxon>
        <taxon>Asteroideae</taxon>
        <taxon>Anthemideae</taxon>
        <taxon>Anthemidinae</taxon>
        <taxon>Tanacetum</taxon>
    </lineage>
</organism>
<evidence type="ECO:0000313" key="2">
    <source>
        <dbReference type="EMBL" id="GFD56473.1"/>
    </source>
</evidence>
<reference evidence="2" key="1">
    <citation type="journal article" date="2019" name="Sci. Rep.">
        <title>Draft genome of Tanacetum cinerariifolium, the natural source of mosquito coil.</title>
        <authorList>
            <person name="Yamashiro T."/>
            <person name="Shiraishi A."/>
            <person name="Satake H."/>
            <person name="Nakayama K."/>
        </authorList>
    </citation>
    <scope>NUCLEOTIDE SEQUENCE</scope>
</reference>
<gene>
    <name evidence="2" type="ORF">Tci_928442</name>
</gene>
<feature type="region of interest" description="Disordered" evidence="1">
    <location>
        <begin position="31"/>
        <end position="58"/>
    </location>
</feature>
<comment type="caution">
    <text evidence="2">The sequence shown here is derived from an EMBL/GenBank/DDBJ whole genome shotgun (WGS) entry which is preliminary data.</text>
</comment>
<protein>
    <submittedName>
        <fullName evidence="2">Uncharacterized protein</fullName>
    </submittedName>
</protein>
<dbReference type="EMBL" id="BKCJ011829818">
    <property type="protein sequence ID" value="GFD56473.1"/>
    <property type="molecule type" value="Genomic_DNA"/>
</dbReference>
<evidence type="ECO:0000256" key="1">
    <source>
        <dbReference type="SAM" id="MobiDB-lite"/>
    </source>
</evidence>
<accession>A0A699XBD0</accession>
<name>A0A699XBD0_TANCI</name>
<dbReference type="AlphaFoldDB" id="A0A699XBD0"/>
<feature type="non-terminal residue" evidence="2">
    <location>
        <position position="1"/>
    </location>
</feature>
<sequence>PARRGARRGGLPGPGRLLAGLADSLFLPFGRPVGQARQSPATGDARPGRFGGGAHGAAAPVFGPALGRGCAAGHRRDVHLRPLARL</sequence>
<proteinExistence type="predicted"/>